<dbReference type="InterPro" id="IPR028082">
    <property type="entry name" value="Peripla_BP_I"/>
</dbReference>
<proteinExistence type="predicted"/>
<comment type="caution">
    <text evidence="2">The sequence shown here is derived from an EMBL/GenBank/DDBJ whole genome shotgun (WGS) entry which is preliminary data.</text>
</comment>
<dbReference type="PROSITE" id="PS51257">
    <property type="entry name" value="PROKAR_LIPOPROTEIN"/>
    <property type="match status" value="1"/>
</dbReference>
<evidence type="ECO:0000313" key="3">
    <source>
        <dbReference type="Proteomes" id="UP001156140"/>
    </source>
</evidence>
<dbReference type="EMBL" id="JALAZD010000001">
    <property type="protein sequence ID" value="MCI0127148.1"/>
    <property type="molecule type" value="Genomic_DNA"/>
</dbReference>
<evidence type="ECO:0000313" key="2">
    <source>
        <dbReference type="EMBL" id="MCI0127148.1"/>
    </source>
</evidence>
<keyword evidence="1" id="KW-0732">Signal</keyword>
<organism evidence="2 3">
    <name type="scientific">Paradevosia shaoguanensis</name>
    <dbReference type="NCBI Taxonomy" id="1335043"/>
    <lineage>
        <taxon>Bacteria</taxon>
        <taxon>Pseudomonadati</taxon>
        <taxon>Pseudomonadota</taxon>
        <taxon>Alphaproteobacteria</taxon>
        <taxon>Hyphomicrobiales</taxon>
        <taxon>Devosiaceae</taxon>
        <taxon>Paradevosia</taxon>
    </lineage>
</organism>
<protein>
    <recommendedName>
        <fullName evidence="4">Leucine-binding protein domain-containing protein</fullName>
    </recommendedName>
</protein>
<feature type="chain" id="PRO_5041377707" description="Leucine-binding protein domain-containing protein" evidence="1">
    <location>
        <begin position="25"/>
        <end position="368"/>
    </location>
</feature>
<accession>A0AA41QMG0</accession>
<evidence type="ECO:0000256" key="1">
    <source>
        <dbReference type="SAM" id="SignalP"/>
    </source>
</evidence>
<reference evidence="2" key="1">
    <citation type="submission" date="2022-03" db="EMBL/GenBank/DDBJ databases">
        <title>The complete genome sequence of a Methyloterrigena soli.</title>
        <authorList>
            <person name="Zi Z."/>
        </authorList>
    </citation>
    <scope>NUCLEOTIDE SEQUENCE</scope>
    <source>
        <strain evidence="2">M48</strain>
    </source>
</reference>
<dbReference type="RefSeq" id="WP_281735760.1">
    <property type="nucleotide sequence ID" value="NZ_JAKETQ010000001.1"/>
</dbReference>
<name>A0AA41QMG0_9HYPH</name>
<evidence type="ECO:0008006" key="4">
    <source>
        <dbReference type="Google" id="ProtNLM"/>
    </source>
</evidence>
<dbReference type="Proteomes" id="UP001156140">
    <property type="component" value="Unassembled WGS sequence"/>
</dbReference>
<dbReference type="AlphaFoldDB" id="A0AA41QMG0"/>
<feature type="signal peptide" evidence="1">
    <location>
        <begin position="1"/>
        <end position="24"/>
    </location>
</feature>
<dbReference type="SUPFAM" id="SSF53822">
    <property type="entry name" value="Periplasmic binding protein-like I"/>
    <property type="match status" value="1"/>
</dbReference>
<gene>
    <name evidence="2" type="ORF">ML536_09955</name>
</gene>
<keyword evidence="3" id="KW-1185">Reference proteome</keyword>
<sequence>MWGPERTSLLRRAFVLAPVLLALAACSTSGGLFKAGGSGKAVTPTSENVGTGSSAVAILAADEAHNLSDGTAGSTYLAARLATTALSGTPIRLLVRRYDGKSGSLQKAATESAQSGAKLVIAPADDATARALANALAPRGVSVVSLGQSGDPANRLFGAFARRDEVTFSAAEMKRRGYGAVAIVQTTDAASAAYANDIGEAAARAGLKVQFVDGGNAAAAAAQLQSQAAMGFEPRAIVFATGPAVAAGVMAAVRAVPDLQGIAVVGNGGWAVAPPAGLGKGWYPSLSRQGLAGFVEKFTAAYGQRPTVEAAVAYDLVVLGGALPQVAPDDPFGTTTMTNAQGFAGVTGNFRFDAGGVARRAFSVVELK</sequence>
<dbReference type="Gene3D" id="3.40.50.2300">
    <property type="match status" value="2"/>
</dbReference>